<comment type="caution">
    <text evidence="2">The sequence shown here is derived from an EMBL/GenBank/DDBJ whole genome shotgun (WGS) entry which is preliminary data.</text>
</comment>
<dbReference type="PANTHER" id="PTHR47032">
    <property type="entry name" value="UDP-D-XYLOSE:L-FUCOSE ALPHA-1,3-D-XYLOSYLTRANSFERASE-RELATED"/>
    <property type="match status" value="1"/>
</dbReference>
<feature type="domain" description="Nucleotide-diphospho-sugar transferase" evidence="1">
    <location>
        <begin position="125"/>
        <end position="330"/>
    </location>
</feature>
<evidence type="ECO:0000259" key="1">
    <source>
        <dbReference type="Pfam" id="PF03407"/>
    </source>
</evidence>
<feature type="non-terminal residue" evidence="2">
    <location>
        <position position="1"/>
    </location>
</feature>
<protein>
    <recommendedName>
        <fullName evidence="1">Nucleotide-diphospho-sugar transferase domain-containing protein</fullName>
    </recommendedName>
</protein>
<evidence type="ECO:0000313" key="3">
    <source>
        <dbReference type="Proteomes" id="UP000612746"/>
    </source>
</evidence>
<accession>A0A8H7QB44</accession>
<proteinExistence type="predicted"/>
<dbReference type="InterPro" id="IPR052636">
    <property type="entry name" value="UDP-D-xylose:L-fucose_XylT"/>
</dbReference>
<sequence length="355" mass="40884">LVAFFNFRSLALNDMYKPSSDIHADEVIAAQDQTSGLPSCNVPYGELVSIVDDEEYNTSCIFKDEVLGDLIWKPAEYPLPSQHIVDAIKNNLIDETHRTLLLAVVNHGMLEYTLNWIESLKRTQIEKYLVFAIDQELVDDLTNRGLGEHVVLIPDEWRHVEISGDFAKWKSSTYVPITHAKTLIVERLLYMGITVWFSDVDIVFLNPTIYDHILWNMKNRKDVHMVFQQETRQTSVNSGFYLMRPTLVTKRVLGRTIDLQDRHGDLTQQRVMNLVLTDMNQDYRTSPMLLLDFMLFPNGNIYFGAKLPTKLGYEPMMVHANYRVGDAKKTSLQEAGLWYLPDEVTDATTEEETDN</sequence>
<evidence type="ECO:0000313" key="2">
    <source>
        <dbReference type="EMBL" id="KAG2189252.1"/>
    </source>
</evidence>
<dbReference type="Pfam" id="PF03407">
    <property type="entry name" value="Nucleotid_trans"/>
    <property type="match status" value="1"/>
</dbReference>
<keyword evidence="3" id="KW-1185">Reference proteome</keyword>
<gene>
    <name evidence="2" type="ORF">INT44_004394</name>
</gene>
<dbReference type="InterPro" id="IPR005069">
    <property type="entry name" value="Nucl-diP-sugar_transferase"/>
</dbReference>
<dbReference type="GO" id="GO:0005794">
    <property type="term" value="C:Golgi apparatus"/>
    <property type="evidence" value="ECO:0007669"/>
    <property type="project" value="TreeGrafter"/>
</dbReference>
<dbReference type="GO" id="GO:0016757">
    <property type="term" value="F:glycosyltransferase activity"/>
    <property type="evidence" value="ECO:0007669"/>
    <property type="project" value="TreeGrafter"/>
</dbReference>
<name>A0A8H7QB44_9FUNG</name>
<dbReference type="EMBL" id="JAEPRA010000001">
    <property type="protein sequence ID" value="KAG2189252.1"/>
    <property type="molecule type" value="Genomic_DNA"/>
</dbReference>
<dbReference type="Proteomes" id="UP000612746">
    <property type="component" value="Unassembled WGS sequence"/>
</dbReference>
<dbReference type="OrthoDB" id="2189463at2759"/>
<dbReference type="PANTHER" id="PTHR47032:SF1">
    <property type="entry name" value="UDP-D-XYLOSE:L-FUCOSE ALPHA-1,3-D-XYLOSYLTRANSFERASE-RELATED"/>
    <property type="match status" value="1"/>
</dbReference>
<dbReference type="AlphaFoldDB" id="A0A8H7QB44"/>
<reference evidence="2" key="1">
    <citation type="submission" date="2020-12" db="EMBL/GenBank/DDBJ databases">
        <title>Metabolic potential, ecology and presence of endohyphal bacteria is reflected in genomic diversity of Mucoromycotina.</title>
        <authorList>
            <person name="Muszewska A."/>
            <person name="Okrasinska A."/>
            <person name="Steczkiewicz K."/>
            <person name="Drgas O."/>
            <person name="Orlowska M."/>
            <person name="Perlinska-Lenart U."/>
            <person name="Aleksandrzak-Piekarczyk T."/>
            <person name="Szatraj K."/>
            <person name="Zielenkiewicz U."/>
            <person name="Pilsyk S."/>
            <person name="Malc E."/>
            <person name="Mieczkowski P."/>
            <person name="Kruszewska J.S."/>
            <person name="Biernat P."/>
            <person name="Pawlowska J."/>
        </authorList>
    </citation>
    <scope>NUCLEOTIDE SEQUENCE</scope>
    <source>
        <strain evidence="2">WA0000051536</strain>
    </source>
</reference>
<organism evidence="2 3">
    <name type="scientific">Umbelopsis vinacea</name>
    <dbReference type="NCBI Taxonomy" id="44442"/>
    <lineage>
        <taxon>Eukaryota</taxon>
        <taxon>Fungi</taxon>
        <taxon>Fungi incertae sedis</taxon>
        <taxon>Mucoromycota</taxon>
        <taxon>Mucoromycotina</taxon>
        <taxon>Umbelopsidomycetes</taxon>
        <taxon>Umbelopsidales</taxon>
        <taxon>Umbelopsidaceae</taxon>
        <taxon>Umbelopsis</taxon>
    </lineage>
</organism>